<evidence type="ECO:0000313" key="2">
    <source>
        <dbReference type="EMBL" id="TRL36409.1"/>
    </source>
</evidence>
<dbReference type="Proteomes" id="UP000316781">
    <property type="component" value="Unassembled WGS sequence"/>
</dbReference>
<dbReference type="PROSITE" id="PS00409">
    <property type="entry name" value="PROKAR_NTER_METHYL"/>
    <property type="match status" value="1"/>
</dbReference>
<dbReference type="Pfam" id="PF07963">
    <property type="entry name" value="N_methyl"/>
    <property type="match status" value="1"/>
</dbReference>
<reference evidence="2 3" key="1">
    <citation type="submission" date="2019-07" db="EMBL/GenBank/DDBJ databases">
        <title>Ln-dependent methylotrophs.</title>
        <authorList>
            <person name="Tani A."/>
        </authorList>
    </citation>
    <scope>NUCLEOTIDE SEQUENCE [LARGE SCALE GENOMIC DNA]</scope>
    <source>
        <strain evidence="2 3">SM89A</strain>
    </source>
</reference>
<comment type="caution">
    <text evidence="2">The sequence shown here is derived from an EMBL/GenBank/DDBJ whole genome shotgun (WGS) entry which is preliminary data.</text>
</comment>
<dbReference type="SUPFAM" id="SSF54523">
    <property type="entry name" value="Pili subunits"/>
    <property type="match status" value="1"/>
</dbReference>
<dbReference type="EMBL" id="VJMF01000021">
    <property type="protein sequence ID" value="TRL36409.1"/>
    <property type="molecule type" value="Genomic_DNA"/>
</dbReference>
<sequence length="147" mass="15649">MSNIERRAGFTLVEMMAVMMIVALISALVVTWTFGSGRPTLKAVALEAAALLRRERLGAMLSGHPRHIALDVSTRSLIGDSGGIVAVPRDVSLALLAAEQTNGDLQGVARFEPDGASTGAVLAFAKERARYEVRVDWFSGRVSVDAP</sequence>
<dbReference type="AlphaFoldDB" id="A0A549T3F2"/>
<evidence type="ECO:0000256" key="1">
    <source>
        <dbReference type="SAM" id="Phobius"/>
    </source>
</evidence>
<evidence type="ECO:0000313" key="3">
    <source>
        <dbReference type="Proteomes" id="UP000316781"/>
    </source>
</evidence>
<keyword evidence="1" id="KW-1133">Transmembrane helix</keyword>
<dbReference type="InterPro" id="IPR045584">
    <property type="entry name" value="Pilin-like"/>
</dbReference>
<keyword evidence="1" id="KW-0472">Membrane</keyword>
<dbReference type="InterPro" id="IPR012902">
    <property type="entry name" value="N_methyl_site"/>
</dbReference>
<gene>
    <name evidence="2" type="primary">gspH</name>
    <name evidence="2" type="ORF">FM996_04890</name>
</gene>
<protein>
    <submittedName>
        <fullName evidence="2">Type II secretion system protein GspH</fullName>
    </submittedName>
</protein>
<proteinExistence type="predicted"/>
<accession>A0A549T3F2</accession>
<organism evidence="2 3">
    <name type="scientific">Methylosinus sporium</name>
    <dbReference type="NCBI Taxonomy" id="428"/>
    <lineage>
        <taxon>Bacteria</taxon>
        <taxon>Pseudomonadati</taxon>
        <taxon>Pseudomonadota</taxon>
        <taxon>Alphaproteobacteria</taxon>
        <taxon>Hyphomicrobiales</taxon>
        <taxon>Methylocystaceae</taxon>
        <taxon>Methylosinus</taxon>
    </lineage>
</organism>
<keyword evidence="1" id="KW-0812">Transmembrane</keyword>
<dbReference type="RefSeq" id="WP_142862085.1">
    <property type="nucleotide sequence ID" value="NZ_VJMF01000021.1"/>
</dbReference>
<feature type="transmembrane region" description="Helical" evidence="1">
    <location>
        <begin position="12"/>
        <end position="34"/>
    </location>
</feature>
<dbReference type="NCBIfam" id="TIGR02532">
    <property type="entry name" value="IV_pilin_GFxxxE"/>
    <property type="match status" value="1"/>
</dbReference>
<name>A0A549T3F2_METSR</name>